<protein>
    <submittedName>
        <fullName evidence="1">Uncharacterized protein</fullName>
    </submittedName>
</protein>
<name>A0A452ZZQ7_AEGTS</name>
<dbReference type="AlphaFoldDB" id="A0A452ZZQ7"/>
<proteinExistence type="predicted"/>
<organism evidence="1 2">
    <name type="scientific">Aegilops tauschii subsp. strangulata</name>
    <name type="common">Goatgrass</name>
    <dbReference type="NCBI Taxonomy" id="200361"/>
    <lineage>
        <taxon>Eukaryota</taxon>
        <taxon>Viridiplantae</taxon>
        <taxon>Streptophyta</taxon>
        <taxon>Embryophyta</taxon>
        <taxon>Tracheophyta</taxon>
        <taxon>Spermatophyta</taxon>
        <taxon>Magnoliopsida</taxon>
        <taxon>Liliopsida</taxon>
        <taxon>Poales</taxon>
        <taxon>Poaceae</taxon>
        <taxon>BOP clade</taxon>
        <taxon>Pooideae</taxon>
        <taxon>Triticodae</taxon>
        <taxon>Triticeae</taxon>
        <taxon>Triticinae</taxon>
        <taxon>Aegilops</taxon>
    </lineage>
</organism>
<reference evidence="1" key="3">
    <citation type="journal article" date="2017" name="Nature">
        <title>Genome sequence of the progenitor of the wheat D genome Aegilops tauschii.</title>
        <authorList>
            <person name="Luo M.C."/>
            <person name="Gu Y.Q."/>
            <person name="Puiu D."/>
            <person name="Wang H."/>
            <person name="Twardziok S.O."/>
            <person name="Deal K.R."/>
            <person name="Huo N."/>
            <person name="Zhu T."/>
            <person name="Wang L."/>
            <person name="Wang Y."/>
            <person name="McGuire P.E."/>
            <person name="Liu S."/>
            <person name="Long H."/>
            <person name="Ramasamy R.K."/>
            <person name="Rodriguez J.C."/>
            <person name="Van S.L."/>
            <person name="Yuan L."/>
            <person name="Wang Z."/>
            <person name="Xia Z."/>
            <person name="Xiao L."/>
            <person name="Anderson O.D."/>
            <person name="Ouyang S."/>
            <person name="Liang Y."/>
            <person name="Zimin A.V."/>
            <person name="Pertea G."/>
            <person name="Qi P."/>
            <person name="Bennetzen J.L."/>
            <person name="Dai X."/>
            <person name="Dawson M.W."/>
            <person name="Muller H.G."/>
            <person name="Kugler K."/>
            <person name="Rivarola-Duarte L."/>
            <person name="Spannagl M."/>
            <person name="Mayer K.F.X."/>
            <person name="Lu F.H."/>
            <person name="Bevan M.W."/>
            <person name="Leroy P."/>
            <person name="Li P."/>
            <person name="You F.M."/>
            <person name="Sun Q."/>
            <person name="Liu Z."/>
            <person name="Lyons E."/>
            <person name="Wicker T."/>
            <person name="Salzberg S.L."/>
            <person name="Devos K.M."/>
            <person name="Dvorak J."/>
        </authorList>
    </citation>
    <scope>NUCLEOTIDE SEQUENCE [LARGE SCALE GENOMIC DNA]</scope>
    <source>
        <strain evidence="1">cv. AL8/78</strain>
    </source>
</reference>
<reference evidence="1" key="4">
    <citation type="submission" date="2019-03" db="UniProtKB">
        <authorList>
            <consortium name="EnsemblPlants"/>
        </authorList>
    </citation>
    <scope>IDENTIFICATION</scope>
</reference>
<evidence type="ECO:0000313" key="2">
    <source>
        <dbReference type="Proteomes" id="UP000015105"/>
    </source>
</evidence>
<accession>A0A452ZZQ7</accession>
<reference evidence="2" key="2">
    <citation type="journal article" date="2017" name="Nat. Plants">
        <title>The Aegilops tauschii genome reveals multiple impacts of transposons.</title>
        <authorList>
            <person name="Zhao G."/>
            <person name="Zou C."/>
            <person name="Li K."/>
            <person name="Wang K."/>
            <person name="Li T."/>
            <person name="Gao L."/>
            <person name="Zhang X."/>
            <person name="Wang H."/>
            <person name="Yang Z."/>
            <person name="Liu X."/>
            <person name="Jiang W."/>
            <person name="Mao L."/>
            <person name="Kong X."/>
            <person name="Jiao Y."/>
            <person name="Jia J."/>
        </authorList>
    </citation>
    <scope>NUCLEOTIDE SEQUENCE [LARGE SCALE GENOMIC DNA]</scope>
    <source>
        <strain evidence="2">cv. AL8/78</strain>
    </source>
</reference>
<sequence>MTLIGQVFSYEQMFTYLVLFALLQGHIWHANSASDRPALLHHPWAAMTDDSP</sequence>
<keyword evidence="2" id="KW-1185">Reference proteome</keyword>
<reference evidence="1" key="5">
    <citation type="journal article" date="2021" name="G3 (Bethesda)">
        <title>Aegilops tauschii genome assembly Aet v5.0 features greater sequence contiguity and improved annotation.</title>
        <authorList>
            <person name="Wang L."/>
            <person name="Zhu T."/>
            <person name="Rodriguez J.C."/>
            <person name="Deal K.R."/>
            <person name="Dubcovsky J."/>
            <person name="McGuire P.E."/>
            <person name="Lux T."/>
            <person name="Spannagl M."/>
            <person name="Mayer K.F.X."/>
            <person name="Baldrich P."/>
            <person name="Meyers B.C."/>
            <person name="Huo N."/>
            <person name="Gu Y.Q."/>
            <person name="Zhou H."/>
            <person name="Devos K.M."/>
            <person name="Bennetzen J.L."/>
            <person name="Unver T."/>
            <person name="Budak H."/>
            <person name="Gulick P.J."/>
            <person name="Galiba G."/>
            <person name="Kalapos B."/>
            <person name="Nelson D.R."/>
            <person name="Li P."/>
            <person name="You F.M."/>
            <person name="Luo M.C."/>
            <person name="Dvorak J."/>
        </authorList>
    </citation>
    <scope>NUCLEOTIDE SEQUENCE [LARGE SCALE GENOMIC DNA]</scope>
    <source>
        <strain evidence="1">cv. AL8/78</strain>
    </source>
</reference>
<evidence type="ECO:0000313" key="1">
    <source>
        <dbReference type="EnsemblPlants" id="AET1Gv20987500.1"/>
    </source>
</evidence>
<reference evidence="2" key="1">
    <citation type="journal article" date="2014" name="Science">
        <title>Ancient hybridizations among the ancestral genomes of bread wheat.</title>
        <authorList>
            <consortium name="International Wheat Genome Sequencing Consortium,"/>
            <person name="Marcussen T."/>
            <person name="Sandve S.R."/>
            <person name="Heier L."/>
            <person name="Spannagl M."/>
            <person name="Pfeifer M."/>
            <person name="Jakobsen K.S."/>
            <person name="Wulff B.B."/>
            <person name="Steuernagel B."/>
            <person name="Mayer K.F."/>
            <person name="Olsen O.A."/>
        </authorList>
    </citation>
    <scope>NUCLEOTIDE SEQUENCE [LARGE SCALE GENOMIC DNA]</scope>
    <source>
        <strain evidence="2">cv. AL8/78</strain>
    </source>
</reference>
<dbReference type="Gramene" id="AET1Gv20987500.1">
    <property type="protein sequence ID" value="AET1Gv20987500.1"/>
    <property type="gene ID" value="AET1Gv20987500"/>
</dbReference>
<dbReference type="EnsemblPlants" id="AET1Gv20987500.1">
    <property type="protein sequence ID" value="AET1Gv20987500.1"/>
    <property type="gene ID" value="AET1Gv20987500"/>
</dbReference>
<dbReference type="Proteomes" id="UP000015105">
    <property type="component" value="Chromosome 1D"/>
</dbReference>